<evidence type="ECO:0000256" key="1">
    <source>
        <dbReference type="SAM" id="MobiDB-lite"/>
    </source>
</evidence>
<organism evidence="2 3">
    <name type="scientific">Acorus calamus</name>
    <name type="common">Sweet flag</name>
    <dbReference type="NCBI Taxonomy" id="4465"/>
    <lineage>
        <taxon>Eukaryota</taxon>
        <taxon>Viridiplantae</taxon>
        <taxon>Streptophyta</taxon>
        <taxon>Embryophyta</taxon>
        <taxon>Tracheophyta</taxon>
        <taxon>Spermatophyta</taxon>
        <taxon>Magnoliopsida</taxon>
        <taxon>Liliopsida</taxon>
        <taxon>Acoraceae</taxon>
        <taxon>Acorus</taxon>
    </lineage>
</organism>
<feature type="region of interest" description="Disordered" evidence="1">
    <location>
        <begin position="1"/>
        <end position="34"/>
    </location>
</feature>
<gene>
    <name evidence="2" type="ORF">QJS10_CPB11g01388</name>
</gene>
<comment type="caution">
    <text evidence="2">The sequence shown here is derived from an EMBL/GenBank/DDBJ whole genome shotgun (WGS) entry which is preliminary data.</text>
</comment>
<sequence length="120" mass="13586">MDPKKRVRPTSSNRKSRSKDAPSSSQHVMEDPQEEEVVVEHVVEDSYFLLDRLFGSPPQLVTSLGHLLGSPPWVASLVHHFRPPPQQNPRTIVRSRYPISLSQAKLIGLARVKRLFSVLI</sequence>
<dbReference type="AlphaFoldDB" id="A0AAV9DRK2"/>
<dbReference type="EMBL" id="JAUJYO010000011">
    <property type="protein sequence ID" value="KAK1303414.1"/>
    <property type="molecule type" value="Genomic_DNA"/>
</dbReference>
<proteinExistence type="predicted"/>
<name>A0AAV9DRK2_ACOCL</name>
<evidence type="ECO:0000313" key="3">
    <source>
        <dbReference type="Proteomes" id="UP001180020"/>
    </source>
</evidence>
<reference evidence="2" key="2">
    <citation type="submission" date="2023-06" db="EMBL/GenBank/DDBJ databases">
        <authorList>
            <person name="Ma L."/>
            <person name="Liu K.-W."/>
            <person name="Li Z."/>
            <person name="Hsiao Y.-Y."/>
            <person name="Qi Y."/>
            <person name="Fu T."/>
            <person name="Tang G."/>
            <person name="Zhang D."/>
            <person name="Sun W.-H."/>
            <person name="Liu D.-K."/>
            <person name="Li Y."/>
            <person name="Chen G.-Z."/>
            <person name="Liu X.-D."/>
            <person name="Liao X.-Y."/>
            <person name="Jiang Y.-T."/>
            <person name="Yu X."/>
            <person name="Hao Y."/>
            <person name="Huang J."/>
            <person name="Zhao X.-W."/>
            <person name="Ke S."/>
            <person name="Chen Y.-Y."/>
            <person name="Wu W.-L."/>
            <person name="Hsu J.-L."/>
            <person name="Lin Y.-F."/>
            <person name="Huang M.-D."/>
            <person name="Li C.-Y."/>
            <person name="Huang L."/>
            <person name="Wang Z.-W."/>
            <person name="Zhao X."/>
            <person name="Zhong W.-Y."/>
            <person name="Peng D.-H."/>
            <person name="Ahmad S."/>
            <person name="Lan S."/>
            <person name="Zhang J.-S."/>
            <person name="Tsai W.-C."/>
            <person name="Van De Peer Y."/>
            <person name="Liu Z.-J."/>
        </authorList>
    </citation>
    <scope>NUCLEOTIDE SEQUENCE</scope>
    <source>
        <strain evidence="2">CP</strain>
        <tissue evidence="2">Leaves</tissue>
    </source>
</reference>
<protein>
    <submittedName>
        <fullName evidence="2">Uncharacterized protein</fullName>
    </submittedName>
</protein>
<reference evidence="2" key="1">
    <citation type="journal article" date="2023" name="Nat. Commun.">
        <title>Diploid and tetraploid genomes of Acorus and the evolution of monocots.</title>
        <authorList>
            <person name="Ma L."/>
            <person name="Liu K.W."/>
            <person name="Li Z."/>
            <person name="Hsiao Y.Y."/>
            <person name="Qi Y."/>
            <person name="Fu T."/>
            <person name="Tang G.D."/>
            <person name="Zhang D."/>
            <person name="Sun W.H."/>
            <person name="Liu D.K."/>
            <person name="Li Y."/>
            <person name="Chen G.Z."/>
            <person name="Liu X.D."/>
            <person name="Liao X.Y."/>
            <person name="Jiang Y.T."/>
            <person name="Yu X."/>
            <person name="Hao Y."/>
            <person name="Huang J."/>
            <person name="Zhao X.W."/>
            <person name="Ke S."/>
            <person name="Chen Y.Y."/>
            <person name="Wu W.L."/>
            <person name="Hsu J.L."/>
            <person name="Lin Y.F."/>
            <person name="Huang M.D."/>
            <person name="Li C.Y."/>
            <person name="Huang L."/>
            <person name="Wang Z.W."/>
            <person name="Zhao X."/>
            <person name="Zhong W.Y."/>
            <person name="Peng D.H."/>
            <person name="Ahmad S."/>
            <person name="Lan S."/>
            <person name="Zhang J.S."/>
            <person name="Tsai W.C."/>
            <person name="Van de Peer Y."/>
            <person name="Liu Z.J."/>
        </authorList>
    </citation>
    <scope>NUCLEOTIDE SEQUENCE</scope>
    <source>
        <strain evidence="2">CP</strain>
    </source>
</reference>
<evidence type="ECO:0000313" key="2">
    <source>
        <dbReference type="EMBL" id="KAK1303414.1"/>
    </source>
</evidence>
<accession>A0AAV9DRK2</accession>
<keyword evidence="3" id="KW-1185">Reference proteome</keyword>
<dbReference type="Proteomes" id="UP001180020">
    <property type="component" value="Unassembled WGS sequence"/>
</dbReference>